<dbReference type="InterPro" id="IPR007346">
    <property type="entry name" value="Endonuclease-I"/>
</dbReference>
<dbReference type="PANTHER" id="PTHR33607:SF2">
    <property type="entry name" value="ENDONUCLEASE-1"/>
    <property type="match status" value="1"/>
</dbReference>
<accession>A0A4U8TQG3</accession>
<gene>
    <name evidence="4" type="ORF">LS65_002915</name>
</gene>
<organism evidence="4 5">
    <name type="scientific">Helicobacter japonicus</name>
    <dbReference type="NCBI Taxonomy" id="425400"/>
    <lineage>
        <taxon>Bacteria</taxon>
        <taxon>Pseudomonadati</taxon>
        <taxon>Campylobacterota</taxon>
        <taxon>Epsilonproteobacteria</taxon>
        <taxon>Campylobacterales</taxon>
        <taxon>Helicobacteraceae</taxon>
        <taxon>Helicobacter</taxon>
    </lineage>
</organism>
<evidence type="ECO:0000256" key="1">
    <source>
        <dbReference type="ARBA" id="ARBA00006429"/>
    </source>
</evidence>
<dbReference type="InterPro" id="IPR044925">
    <property type="entry name" value="His-Me_finger_sf"/>
</dbReference>
<dbReference type="PANTHER" id="PTHR33607">
    <property type="entry name" value="ENDONUCLEASE-1"/>
    <property type="match status" value="1"/>
</dbReference>
<dbReference type="Pfam" id="PF04231">
    <property type="entry name" value="Endonuclease_1"/>
    <property type="match status" value="1"/>
</dbReference>
<dbReference type="PROSITE" id="PS51257">
    <property type="entry name" value="PROKAR_LIPOPROTEIN"/>
    <property type="match status" value="1"/>
</dbReference>
<dbReference type="STRING" id="425400.LS65_06950"/>
<dbReference type="EMBL" id="JRMQ02000002">
    <property type="protein sequence ID" value="TLE02891.1"/>
    <property type="molecule type" value="Genomic_DNA"/>
</dbReference>
<evidence type="ECO:0000256" key="2">
    <source>
        <dbReference type="ARBA" id="ARBA00022722"/>
    </source>
</evidence>
<proteinExistence type="inferred from homology"/>
<dbReference type="GO" id="GO:0004518">
    <property type="term" value="F:nuclease activity"/>
    <property type="evidence" value="ECO:0007669"/>
    <property type="project" value="UniProtKB-KW"/>
</dbReference>
<name>A0A4U8TQG3_9HELI</name>
<evidence type="ECO:0000313" key="4">
    <source>
        <dbReference type="EMBL" id="TLE02891.1"/>
    </source>
</evidence>
<comment type="caution">
    <text evidence="4">The sequence shown here is derived from an EMBL/GenBank/DDBJ whole genome shotgun (WGS) entry which is preliminary data.</text>
</comment>
<dbReference type="RefSeq" id="WP_084707946.1">
    <property type="nucleotide sequence ID" value="NZ_CAJUDB010000001.1"/>
</dbReference>
<keyword evidence="3" id="KW-0378">Hydrolase</keyword>
<sequence>MSKILQILAFIGLIFFIYGCSTPSPAFVESTPAPKTFIQSKSALKKAYQKYHFTQEFYCRVEFDTTTLKIIPSPKYTPRNALTKQGKPNIRAQRIEFEHIMPAHRFGKDLPCWQNGGRKACAKDKKFTQMESDLRNLVPAIGEINADRSNYEYADAPEEIVFSQYGACEVYTDFKAKRFYPAVYSKGFIARVYLYMSEKYGIVLESKERALMQQWDKLYPPSEYEKELLRTQQTQP</sequence>
<dbReference type="GO" id="GO:0016787">
    <property type="term" value="F:hydrolase activity"/>
    <property type="evidence" value="ECO:0007669"/>
    <property type="project" value="UniProtKB-KW"/>
</dbReference>
<dbReference type="AlphaFoldDB" id="A0A4U8TQG3"/>
<reference evidence="4 5" key="1">
    <citation type="journal article" date="2014" name="Genome Announc.">
        <title>Draft genome sequences of eight enterohepatic helicobacter species isolated from both laboratory and wild rodents.</title>
        <authorList>
            <person name="Sheh A."/>
            <person name="Shen Z."/>
            <person name="Fox J.G."/>
        </authorList>
    </citation>
    <scope>NUCLEOTIDE SEQUENCE [LARGE SCALE GENOMIC DNA]</scope>
    <source>
        <strain evidence="4 5">MIT 01-6451</strain>
    </source>
</reference>
<evidence type="ECO:0000313" key="5">
    <source>
        <dbReference type="Proteomes" id="UP000029707"/>
    </source>
</evidence>
<comment type="similarity">
    <text evidence="1">Belongs to the EndA/NucM nuclease family.</text>
</comment>
<keyword evidence="2" id="KW-0540">Nuclease</keyword>
<dbReference type="Proteomes" id="UP000029707">
    <property type="component" value="Unassembled WGS sequence"/>
</dbReference>
<evidence type="ECO:0000256" key="3">
    <source>
        <dbReference type="ARBA" id="ARBA00022801"/>
    </source>
</evidence>
<keyword evidence="5" id="KW-1185">Reference proteome</keyword>
<dbReference type="SUPFAM" id="SSF54060">
    <property type="entry name" value="His-Me finger endonucleases"/>
    <property type="match status" value="1"/>
</dbReference>
<dbReference type="OrthoDB" id="9800417at2"/>
<protein>
    <submittedName>
        <fullName evidence="4">Deoxyribonuclease</fullName>
    </submittedName>
</protein>